<dbReference type="NCBIfam" id="TIGR02532">
    <property type="entry name" value="IV_pilin_GFxxxE"/>
    <property type="match status" value="1"/>
</dbReference>
<keyword evidence="8 10" id="KW-1133">Transmembrane helix</keyword>
<reference evidence="12 13" key="1">
    <citation type="submission" date="2016-04" db="EMBL/GenBank/DDBJ databases">
        <title>Complete genome sequence of Dokdonella koreensis DS-123T.</title>
        <authorList>
            <person name="Kim J.F."/>
            <person name="Lee H."/>
            <person name="Kwak M.-J."/>
        </authorList>
    </citation>
    <scope>NUCLEOTIDE SEQUENCE [LARGE SCALE GENOMIC DNA]</scope>
    <source>
        <strain evidence="12 13">DS-123</strain>
    </source>
</reference>
<evidence type="ECO:0000256" key="2">
    <source>
        <dbReference type="ARBA" id="ARBA00009984"/>
    </source>
</evidence>
<gene>
    <name evidence="12" type="ORF">I596_2747</name>
</gene>
<sequence>MIGATSHPHKGSTMRLPTSRRAFRRPRGFTLLEIIVVVVIIGILAAIVVPQFMDRPGEARVTRARQDIQGIVTALNLYKLDNFTYPSAAQGLEALVARPSGQPEAPNWKGPYLNQMPKDPWGRAYQYQMPGQHGAVDVFSLGADGRAGGDGEAADVGNWDN</sequence>
<dbReference type="Proteomes" id="UP000076830">
    <property type="component" value="Chromosome"/>
</dbReference>
<name>A0A167H3K0_9GAMM</name>
<keyword evidence="4" id="KW-1003">Cell membrane</keyword>
<evidence type="ECO:0000313" key="13">
    <source>
        <dbReference type="Proteomes" id="UP000076830"/>
    </source>
</evidence>
<dbReference type="InterPro" id="IPR045584">
    <property type="entry name" value="Pilin-like"/>
</dbReference>
<dbReference type="GO" id="GO:0005886">
    <property type="term" value="C:plasma membrane"/>
    <property type="evidence" value="ECO:0007669"/>
    <property type="project" value="UniProtKB-SubCell"/>
</dbReference>
<evidence type="ECO:0000256" key="9">
    <source>
        <dbReference type="ARBA" id="ARBA00023136"/>
    </source>
</evidence>
<dbReference type="Pfam" id="PF07963">
    <property type="entry name" value="N_methyl"/>
    <property type="match status" value="1"/>
</dbReference>
<dbReference type="PRINTS" id="PR00813">
    <property type="entry name" value="BCTERIALGSPG"/>
</dbReference>
<evidence type="ECO:0000256" key="5">
    <source>
        <dbReference type="ARBA" id="ARBA00022481"/>
    </source>
</evidence>
<organism evidence="12 13">
    <name type="scientific">Dokdonella koreensis DS-123</name>
    <dbReference type="NCBI Taxonomy" id="1300342"/>
    <lineage>
        <taxon>Bacteria</taxon>
        <taxon>Pseudomonadati</taxon>
        <taxon>Pseudomonadota</taxon>
        <taxon>Gammaproteobacteria</taxon>
        <taxon>Lysobacterales</taxon>
        <taxon>Rhodanobacteraceae</taxon>
        <taxon>Dokdonella</taxon>
    </lineage>
</organism>
<keyword evidence="13" id="KW-1185">Reference proteome</keyword>
<dbReference type="STRING" id="1300342.I596_2747"/>
<dbReference type="EMBL" id="CP015249">
    <property type="protein sequence ID" value="ANB18742.1"/>
    <property type="molecule type" value="Genomic_DNA"/>
</dbReference>
<dbReference type="InterPro" id="IPR013545">
    <property type="entry name" value="T2SS_protein-GspG_C"/>
</dbReference>
<protein>
    <recommendedName>
        <fullName evidence="3">Type II secretion system core protein G</fullName>
    </recommendedName>
</protein>
<keyword evidence="9 10" id="KW-0472">Membrane</keyword>
<evidence type="ECO:0000256" key="6">
    <source>
        <dbReference type="ARBA" id="ARBA00022519"/>
    </source>
</evidence>
<keyword evidence="6" id="KW-0997">Cell inner membrane</keyword>
<proteinExistence type="inferred from homology"/>
<evidence type="ECO:0000256" key="3">
    <source>
        <dbReference type="ARBA" id="ARBA00020042"/>
    </source>
</evidence>
<dbReference type="InterPro" id="IPR012902">
    <property type="entry name" value="N_methyl_site"/>
</dbReference>
<dbReference type="Gene3D" id="3.30.700.10">
    <property type="entry name" value="Glycoprotein, Type 4 Pilin"/>
    <property type="match status" value="1"/>
</dbReference>
<keyword evidence="7 10" id="KW-0812">Transmembrane</keyword>
<dbReference type="GO" id="GO:0015628">
    <property type="term" value="P:protein secretion by the type II secretion system"/>
    <property type="evidence" value="ECO:0007669"/>
    <property type="project" value="InterPro"/>
</dbReference>
<feature type="transmembrane region" description="Helical" evidence="10">
    <location>
        <begin position="29"/>
        <end position="53"/>
    </location>
</feature>
<evidence type="ECO:0000256" key="1">
    <source>
        <dbReference type="ARBA" id="ARBA00004377"/>
    </source>
</evidence>
<dbReference type="KEGG" id="dko:I596_2747"/>
<dbReference type="GO" id="GO:0015627">
    <property type="term" value="C:type II protein secretion system complex"/>
    <property type="evidence" value="ECO:0007669"/>
    <property type="project" value="InterPro"/>
</dbReference>
<evidence type="ECO:0000256" key="8">
    <source>
        <dbReference type="ARBA" id="ARBA00022989"/>
    </source>
</evidence>
<dbReference type="AlphaFoldDB" id="A0A167H3K0"/>
<keyword evidence="5" id="KW-0488">Methylation</keyword>
<feature type="domain" description="Type II secretion system protein GspG C-terminal" evidence="11">
    <location>
        <begin position="52"/>
        <end position="159"/>
    </location>
</feature>
<dbReference type="NCBIfam" id="TIGR01710">
    <property type="entry name" value="typeII_sec_gspG"/>
    <property type="match status" value="1"/>
</dbReference>
<dbReference type="PATRIC" id="fig|1300342.3.peg.2672"/>
<evidence type="ECO:0000313" key="12">
    <source>
        <dbReference type="EMBL" id="ANB18742.1"/>
    </source>
</evidence>
<evidence type="ECO:0000256" key="10">
    <source>
        <dbReference type="SAM" id="Phobius"/>
    </source>
</evidence>
<dbReference type="PROSITE" id="PS00409">
    <property type="entry name" value="PROKAR_NTER_METHYL"/>
    <property type="match status" value="1"/>
</dbReference>
<dbReference type="PANTHER" id="PTHR30093">
    <property type="entry name" value="GENERAL SECRETION PATHWAY PROTEIN G"/>
    <property type="match status" value="1"/>
</dbReference>
<comment type="similarity">
    <text evidence="2">Belongs to the GSP G family.</text>
</comment>
<dbReference type="SUPFAM" id="SSF54523">
    <property type="entry name" value="Pili subunits"/>
    <property type="match status" value="1"/>
</dbReference>
<evidence type="ECO:0000259" key="11">
    <source>
        <dbReference type="Pfam" id="PF08334"/>
    </source>
</evidence>
<dbReference type="Pfam" id="PF08334">
    <property type="entry name" value="T2SSG"/>
    <property type="match status" value="1"/>
</dbReference>
<accession>A0A167H3K0</accession>
<dbReference type="PANTHER" id="PTHR30093:SF44">
    <property type="entry name" value="TYPE II SECRETION SYSTEM CORE PROTEIN G"/>
    <property type="match status" value="1"/>
</dbReference>
<evidence type="ECO:0000256" key="7">
    <source>
        <dbReference type="ARBA" id="ARBA00022692"/>
    </source>
</evidence>
<comment type="subcellular location">
    <subcellularLocation>
        <location evidence="1">Cell inner membrane</location>
        <topology evidence="1">Single-pass membrane protein</topology>
    </subcellularLocation>
</comment>
<dbReference type="InterPro" id="IPR010054">
    <property type="entry name" value="Type2_sec_GspG"/>
</dbReference>
<dbReference type="InterPro" id="IPR000983">
    <property type="entry name" value="Bac_GSPG_pilin"/>
</dbReference>
<evidence type="ECO:0000256" key="4">
    <source>
        <dbReference type="ARBA" id="ARBA00022475"/>
    </source>
</evidence>